<keyword evidence="5" id="KW-0963">Cytoplasm</keyword>
<evidence type="ECO:0000256" key="12">
    <source>
        <dbReference type="ARBA" id="ARBA00023328"/>
    </source>
</evidence>
<accession>A0A5N6L0B3</accession>
<keyword evidence="10" id="KW-0206">Cytoskeleton</keyword>
<gene>
    <name evidence="15" type="ORF">FH972_025003</name>
</gene>
<evidence type="ECO:0000256" key="1">
    <source>
        <dbReference type="ARBA" id="ARBA00004186"/>
    </source>
</evidence>
<dbReference type="Gene3D" id="6.10.250.1380">
    <property type="match status" value="1"/>
</dbReference>
<dbReference type="OrthoDB" id="193920at2759"/>
<evidence type="ECO:0000256" key="7">
    <source>
        <dbReference type="ARBA" id="ARBA00022701"/>
    </source>
</evidence>
<reference evidence="15 16" key="1">
    <citation type="submission" date="2019-06" db="EMBL/GenBank/DDBJ databases">
        <title>A chromosomal-level reference genome of Carpinus fangiana (Coryloideae, Betulaceae).</title>
        <authorList>
            <person name="Yang X."/>
            <person name="Wang Z."/>
            <person name="Zhang L."/>
            <person name="Hao G."/>
            <person name="Liu J."/>
            <person name="Yang Y."/>
        </authorList>
    </citation>
    <scope>NUCLEOTIDE SEQUENCE [LARGE SCALE GENOMIC DNA]</scope>
    <source>
        <strain evidence="15">Cfa_2016G</strain>
        <tissue evidence="15">Leaf</tissue>
    </source>
</reference>
<evidence type="ECO:0000256" key="2">
    <source>
        <dbReference type="ARBA" id="ARBA00004629"/>
    </source>
</evidence>
<evidence type="ECO:0000256" key="13">
    <source>
        <dbReference type="ARBA" id="ARBA00029651"/>
    </source>
</evidence>
<keyword evidence="16" id="KW-1185">Reference proteome</keyword>
<dbReference type="GO" id="GO:0051301">
    <property type="term" value="P:cell division"/>
    <property type="evidence" value="ECO:0007669"/>
    <property type="project" value="UniProtKB-KW"/>
</dbReference>
<evidence type="ECO:0000256" key="8">
    <source>
        <dbReference type="ARBA" id="ARBA00022776"/>
    </source>
</evidence>
<comment type="similarity">
    <text evidence="3">Belongs to the SKA2 family.</text>
</comment>
<comment type="subcellular location">
    <subcellularLocation>
        <location evidence="2">Chromosome</location>
        <location evidence="2">Centromere</location>
        <location evidence="2">Kinetochore</location>
    </subcellularLocation>
    <subcellularLocation>
        <location evidence="1">Cytoplasm</location>
        <location evidence="1">Cytoskeleton</location>
        <location evidence="1">Spindle</location>
    </subcellularLocation>
</comment>
<evidence type="ECO:0000256" key="5">
    <source>
        <dbReference type="ARBA" id="ARBA00022490"/>
    </source>
</evidence>
<protein>
    <recommendedName>
        <fullName evidence="13">Protein FAM33A</fullName>
    </recommendedName>
</protein>
<dbReference type="GO" id="GO:0008017">
    <property type="term" value="F:microtubule binding"/>
    <property type="evidence" value="ECO:0007669"/>
    <property type="project" value="InterPro"/>
</dbReference>
<dbReference type="InterPro" id="IPR026762">
    <property type="entry name" value="Ska2"/>
</dbReference>
<feature type="domain" description="Ska2 N-terminal" evidence="14">
    <location>
        <begin position="62"/>
        <end position="130"/>
    </location>
</feature>
<evidence type="ECO:0000259" key="14">
    <source>
        <dbReference type="Pfam" id="PF16740"/>
    </source>
</evidence>
<evidence type="ECO:0000256" key="10">
    <source>
        <dbReference type="ARBA" id="ARBA00023212"/>
    </source>
</evidence>
<proteinExistence type="inferred from homology"/>
<keyword evidence="7" id="KW-0493">Microtubule</keyword>
<keyword evidence="8" id="KW-0498">Mitosis</keyword>
<sequence>MTLPLSDFRFIENSCYFQPLDLEHVFRGAEGTRRRSGGPSRTSCGTTTRCGWASGPTRCWRTANPMKLVSRMKKKQEDLLTLKEQCHELLAAKQISLKKKKKRSLLQRMQASVGIPLTSDSDDPAFANFNQIVDEWAVQVRSRTGYKGV</sequence>
<evidence type="ECO:0000256" key="11">
    <source>
        <dbReference type="ARBA" id="ARBA00023306"/>
    </source>
</evidence>
<evidence type="ECO:0000313" key="15">
    <source>
        <dbReference type="EMBL" id="KAB8433045.1"/>
    </source>
</evidence>
<evidence type="ECO:0000256" key="3">
    <source>
        <dbReference type="ARBA" id="ARBA00010684"/>
    </source>
</evidence>
<keyword evidence="11" id="KW-0131">Cell cycle</keyword>
<evidence type="ECO:0000313" key="16">
    <source>
        <dbReference type="Proteomes" id="UP000327013"/>
    </source>
</evidence>
<name>A0A5N6L0B3_9ROSI</name>
<dbReference type="EMBL" id="VIBQ01000035">
    <property type="protein sequence ID" value="KAB8433045.1"/>
    <property type="molecule type" value="Genomic_DNA"/>
</dbReference>
<dbReference type="PANTHER" id="PTHR32017:SF3">
    <property type="entry name" value="SPINDLE AND KINETOCHORE-ASSOCIATED PROTEIN 2"/>
    <property type="match status" value="1"/>
</dbReference>
<keyword evidence="6" id="KW-0132">Cell division</keyword>
<dbReference type="GO" id="GO:0000940">
    <property type="term" value="C:outer kinetochore"/>
    <property type="evidence" value="ECO:0007669"/>
    <property type="project" value="InterPro"/>
</dbReference>
<evidence type="ECO:0000256" key="4">
    <source>
        <dbReference type="ARBA" id="ARBA00022454"/>
    </source>
</evidence>
<keyword evidence="12" id="KW-0137">Centromere</keyword>
<dbReference type="GO" id="GO:0000278">
    <property type="term" value="P:mitotic cell cycle"/>
    <property type="evidence" value="ECO:0007669"/>
    <property type="project" value="TreeGrafter"/>
</dbReference>
<dbReference type="Pfam" id="PF16740">
    <property type="entry name" value="SKA2"/>
    <property type="match status" value="1"/>
</dbReference>
<dbReference type="Proteomes" id="UP000327013">
    <property type="component" value="Unassembled WGS sequence"/>
</dbReference>
<dbReference type="GO" id="GO:0005876">
    <property type="term" value="C:spindle microtubule"/>
    <property type="evidence" value="ECO:0007669"/>
    <property type="project" value="InterPro"/>
</dbReference>
<comment type="caution">
    <text evidence="15">The sequence shown here is derived from an EMBL/GenBank/DDBJ whole genome shotgun (WGS) entry which is preliminary data.</text>
</comment>
<keyword evidence="4" id="KW-0158">Chromosome</keyword>
<dbReference type="PANTHER" id="PTHR32017">
    <property type="entry name" value="SPINDLE AND KINETOCHORE-ASSOCIATED PROTEIN 2"/>
    <property type="match status" value="1"/>
</dbReference>
<dbReference type="InterPro" id="IPR042091">
    <property type="entry name" value="Ska2_N"/>
</dbReference>
<organism evidence="15 16">
    <name type="scientific">Carpinus fangiana</name>
    <dbReference type="NCBI Taxonomy" id="176857"/>
    <lineage>
        <taxon>Eukaryota</taxon>
        <taxon>Viridiplantae</taxon>
        <taxon>Streptophyta</taxon>
        <taxon>Embryophyta</taxon>
        <taxon>Tracheophyta</taxon>
        <taxon>Spermatophyta</taxon>
        <taxon>Magnoliopsida</taxon>
        <taxon>eudicotyledons</taxon>
        <taxon>Gunneridae</taxon>
        <taxon>Pentapetalae</taxon>
        <taxon>rosids</taxon>
        <taxon>fabids</taxon>
        <taxon>Fagales</taxon>
        <taxon>Betulaceae</taxon>
        <taxon>Carpinus</taxon>
    </lineage>
</organism>
<evidence type="ECO:0000256" key="6">
    <source>
        <dbReference type="ARBA" id="ARBA00022618"/>
    </source>
</evidence>
<keyword evidence="9" id="KW-0995">Kinetochore</keyword>
<dbReference type="GO" id="GO:0007059">
    <property type="term" value="P:chromosome segregation"/>
    <property type="evidence" value="ECO:0007669"/>
    <property type="project" value="InterPro"/>
</dbReference>
<dbReference type="AlphaFoldDB" id="A0A5N6L0B3"/>
<evidence type="ECO:0000256" key="9">
    <source>
        <dbReference type="ARBA" id="ARBA00022838"/>
    </source>
</evidence>